<dbReference type="SUPFAM" id="SSF54001">
    <property type="entry name" value="Cysteine proteinases"/>
    <property type="match status" value="1"/>
</dbReference>
<comment type="caution">
    <text evidence="2">The sequence shown here is derived from an EMBL/GenBank/DDBJ whole genome shotgun (WGS) entry which is preliminary data.</text>
</comment>
<feature type="domain" description="DUF3857" evidence="1">
    <location>
        <begin position="2"/>
        <end position="152"/>
    </location>
</feature>
<dbReference type="Gene3D" id="2.60.40.3140">
    <property type="match status" value="1"/>
</dbReference>
<proteinExistence type="predicted"/>
<dbReference type="Gene3D" id="3.10.620.30">
    <property type="match status" value="1"/>
</dbReference>
<name>A0A5C7AF43_9FLAO</name>
<dbReference type="EMBL" id="VORX01000006">
    <property type="protein sequence ID" value="TXE06907.1"/>
    <property type="molecule type" value="Genomic_DNA"/>
</dbReference>
<organism evidence="2 3">
    <name type="scientific">Gelidibacter salicanalis</name>
    <dbReference type="NCBI Taxonomy" id="291193"/>
    <lineage>
        <taxon>Bacteria</taxon>
        <taxon>Pseudomonadati</taxon>
        <taxon>Bacteroidota</taxon>
        <taxon>Flavobacteriia</taxon>
        <taxon>Flavobacteriales</taxon>
        <taxon>Flavobacteriaceae</taxon>
        <taxon>Gelidibacter</taxon>
    </lineage>
</organism>
<dbReference type="AlphaFoldDB" id="A0A5C7AF43"/>
<protein>
    <submittedName>
        <fullName evidence="2">DUF3857 domain-containing protein</fullName>
    </submittedName>
</protein>
<keyword evidence="3" id="KW-1185">Reference proteome</keyword>
<reference evidence="2 3" key="1">
    <citation type="submission" date="2019-08" db="EMBL/GenBank/DDBJ databases">
        <title>Genome sequence of Gelidibacter salicanalis IC162T.</title>
        <authorList>
            <person name="Bowman J.P."/>
        </authorList>
    </citation>
    <scope>NUCLEOTIDE SEQUENCE [LARGE SCALE GENOMIC DNA]</scope>
    <source>
        <strain evidence="2 3">IC162</strain>
    </source>
</reference>
<dbReference type="Gene3D" id="2.60.120.1130">
    <property type="match status" value="1"/>
</dbReference>
<dbReference type="InterPro" id="IPR024618">
    <property type="entry name" value="DUF3857"/>
</dbReference>
<evidence type="ECO:0000313" key="3">
    <source>
        <dbReference type="Proteomes" id="UP000321734"/>
    </source>
</evidence>
<evidence type="ECO:0000313" key="2">
    <source>
        <dbReference type="EMBL" id="TXE06907.1"/>
    </source>
</evidence>
<dbReference type="InterPro" id="IPR038765">
    <property type="entry name" value="Papain-like_cys_pep_sf"/>
</dbReference>
<gene>
    <name evidence="2" type="ORF">ES711_12915</name>
</gene>
<accession>A0A5C7AF43</accession>
<dbReference type="Pfam" id="PF12969">
    <property type="entry name" value="DUF3857"/>
    <property type="match status" value="1"/>
</dbReference>
<sequence length="577" mass="65370">MVYTNKRIVTILNSSGNSKVGTTVGYDENISIKKLEARIFNASGEEIKKIKKNDFEDMSAVPGGTLYSDSRLKYLRYTPTEYPYTVLFESEIEFNSTGFVPGWRPIEGYFISTEQATYHISNLSGIEIKIKTTNFEDFKIEKLGELSYRASNLEALKSEAYSPDFSQFAPVLKATLTTFEMEGVKGSNANWRDFGKWMNESLVSHTQTLPAGVKTEIKNLTAAVPSDVEKAKIVYQYMQNKTRYISVQVGIGGWKPMLAADVHRLGYGDCKGLTNYTKALLNEVGVESYYTVIHGGPDIVNIDPSFSSIQGTHVILAIPQDDDFIWLECTSQTSPFGYNANFTDDRDALILTPEGGKIVHTKIYRPSENLLETTADIVLTADGDMDAKIQMQSYGTQYGYHEDVQNKPAKDQALHYKDYWNYINNLDVISMGHRNDKATIAFTEDISLRAKKYASKTGDRLLLSPNVFNVLSNVPTRYRDRKLPFIIERGYHDKDTYTISIPENFDIEALQDDVLMTTPFGEYKSSIVKLSDDKLVFNRTFILNTGAYAKEDYEAFRNFWIDVVKHDKSRIILKSKL</sequence>
<evidence type="ECO:0000259" key="1">
    <source>
        <dbReference type="Pfam" id="PF12969"/>
    </source>
</evidence>
<dbReference type="Proteomes" id="UP000321734">
    <property type="component" value="Unassembled WGS sequence"/>
</dbReference>
<dbReference type="OrthoDB" id="8595007at2"/>